<dbReference type="EMBL" id="BJND01000062">
    <property type="protein sequence ID" value="GEC09013.1"/>
    <property type="molecule type" value="Genomic_DNA"/>
</dbReference>
<proteinExistence type="predicted"/>
<evidence type="ECO:0000313" key="2">
    <source>
        <dbReference type="EMBL" id="GEC09013.1"/>
    </source>
</evidence>
<reference evidence="2 3" key="1">
    <citation type="submission" date="2019-06" db="EMBL/GenBank/DDBJ databases">
        <title>Whole genome shotgun sequence of Streptomyces spinoverrucosus NBRC 14228.</title>
        <authorList>
            <person name="Hosoyama A."/>
            <person name="Uohara A."/>
            <person name="Ohji S."/>
            <person name="Ichikawa N."/>
        </authorList>
    </citation>
    <scope>NUCLEOTIDE SEQUENCE [LARGE SCALE GENOMIC DNA]</scope>
    <source>
        <strain evidence="2 3">NBRC 14228</strain>
    </source>
</reference>
<keyword evidence="1" id="KW-0472">Membrane</keyword>
<evidence type="ECO:0000256" key="1">
    <source>
        <dbReference type="SAM" id="Phobius"/>
    </source>
</evidence>
<dbReference type="RefSeq" id="WP_141313694.1">
    <property type="nucleotide sequence ID" value="NZ_BJND01000062.1"/>
</dbReference>
<keyword evidence="1" id="KW-1133">Transmembrane helix</keyword>
<evidence type="ECO:0000313" key="3">
    <source>
        <dbReference type="Proteomes" id="UP000317881"/>
    </source>
</evidence>
<keyword evidence="1" id="KW-0812">Transmembrane</keyword>
<comment type="caution">
    <text evidence="2">The sequence shown here is derived from an EMBL/GenBank/DDBJ whole genome shotgun (WGS) entry which is preliminary data.</text>
</comment>
<feature type="transmembrane region" description="Helical" evidence="1">
    <location>
        <begin position="12"/>
        <end position="34"/>
    </location>
</feature>
<dbReference type="OrthoDB" id="3678830at2"/>
<accession>A0A4Y3VQY3</accession>
<keyword evidence="3" id="KW-1185">Reference proteome</keyword>
<protein>
    <submittedName>
        <fullName evidence="2">Uncharacterized protein</fullName>
    </submittedName>
</protein>
<organism evidence="2 3">
    <name type="scientific">Streptomyces spinoverrucosus</name>
    <dbReference type="NCBI Taxonomy" id="284043"/>
    <lineage>
        <taxon>Bacteria</taxon>
        <taxon>Bacillati</taxon>
        <taxon>Actinomycetota</taxon>
        <taxon>Actinomycetes</taxon>
        <taxon>Kitasatosporales</taxon>
        <taxon>Streptomycetaceae</taxon>
        <taxon>Streptomyces</taxon>
    </lineage>
</organism>
<gene>
    <name evidence="2" type="ORF">SSP24_66680</name>
</gene>
<sequence>MGVIDGQWWGLWWPWLLVWAATAASFAIVLGYGWRRLRNRRKPGGTHLDMCFYLHKQRVMDIYEVGGFAQSLSQEVAHRLQVQNNYGLWGRLFFWMGKAERGVTREQVTTYLREANPMNVIGVVMDAMRKEDRVVDADLIEGDLVLNRESADRLSRRYPDGEIPLSALGLAYVSVTGGFTAKREENGVRLSAPYGAGAHVEIMCFEAQGRGDFHEDHYYTGKFTARCLGKVLAWDEGQKKLTLDPVAIFR</sequence>
<dbReference type="AlphaFoldDB" id="A0A4Y3VQY3"/>
<name>A0A4Y3VQY3_9ACTN</name>
<dbReference type="Proteomes" id="UP000317881">
    <property type="component" value="Unassembled WGS sequence"/>
</dbReference>